<dbReference type="EMBL" id="BMVC01000012">
    <property type="protein sequence ID" value="GHD05198.1"/>
    <property type="molecule type" value="Genomic_DNA"/>
</dbReference>
<dbReference type="Gene3D" id="1.10.1470.10">
    <property type="entry name" value="YjbJ"/>
    <property type="match status" value="1"/>
</dbReference>
<dbReference type="InterPro" id="IPR008462">
    <property type="entry name" value="CsbD"/>
</dbReference>
<evidence type="ECO:0000256" key="2">
    <source>
        <dbReference type="SAM" id="MobiDB-lite"/>
    </source>
</evidence>
<feature type="domain" description="CsbD-like" evidence="3">
    <location>
        <begin position="62"/>
        <end position="111"/>
    </location>
</feature>
<evidence type="ECO:0000313" key="4">
    <source>
        <dbReference type="EMBL" id="GHD05198.1"/>
    </source>
</evidence>
<proteinExistence type="inferred from homology"/>
<name>A0A918X283_9ACTN</name>
<dbReference type="InterPro" id="IPR036629">
    <property type="entry name" value="YjbJ_sf"/>
</dbReference>
<accession>A0A918X283</accession>
<evidence type="ECO:0000313" key="5">
    <source>
        <dbReference type="Proteomes" id="UP000638353"/>
    </source>
</evidence>
<sequence length="126" mass="13756">MIHTFGDRGRWTAAHTRTGAPIHPYRPTAHVRFRVRPRVTCGNVVGDPYPRTPGKGETVTDAESTFDKLKGKAKELGGKATGNDRLESEGQTDQLKAKAEELGNKVKDKVEGIKDSLTGNKKDDDA</sequence>
<evidence type="ECO:0000259" key="3">
    <source>
        <dbReference type="Pfam" id="PF05532"/>
    </source>
</evidence>
<reference evidence="4" key="2">
    <citation type="submission" date="2020-09" db="EMBL/GenBank/DDBJ databases">
        <authorList>
            <person name="Sun Q."/>
            <person name="Ohkuma M."/>
        </authorList>
    </citation>
    <scope>NUCLEOTIDE SEQUENCE</scope>
    <source>
        <strain evidence="4">JCM 4637</strain>
    </source>
</reference>
<protein>
    <recommendedName>
        <fullName evidence="3">CsbD-like domain-containing protein</fullName>
    </recommendedName>
</protein>
<reference evidence="4" key="1">
    <citation type="journal article" date="2014" name="Int. J. Syst. Evol. Microbiol.">
        <title>Complete genome sequence of Corynebacterium casei LMG S-19264T (=DSM 44701T), isolated from a smear-ripened cheese.</title>
        <authorList>
            <consortium name="US DOE Joint Genome Institute (JGI-PGF)"/>
            <person name="Walter F."/>
            <person name="Albersmeier A."/>
            <person name="Kalinowski J."/>
            <person name="Ruckert C."/>
        </authorList>
    </citation>
    <scope>NUCLEOTIDE SEQUENCE</scope>
    <source>
        <strain evidence="4">JCM 4637</strain>
    </source>
</reference>
<evidence type="ECO:0000256" key="1">
    <source>
        <dbReference type="ARBA" id="ARBA00009129"/>
    </source>
</evidence>
<comment type="caution">
    <text evidence="4">The sequence shown here is derived from an EMBL/GenBank/DDBJ whole genome shotgun (WGS) entry which is preliminary data.</text>
</comment>
<dbReference type="Proteomes" id="UP000638353">
    <property type="component" value="Unassembled WGS sequence"/>
</dbReference>
<feature type="region of interest" description="Disordered" evidence="2">
    <location>
        <begin position="72"/>
        <end position="103"/>
    </location>
</feature>
<dbReference type="AlphaFoldDB" id="A0A918X283"/>
<dbReference type="Pfam" id="PF05532">
    <property type="entry name" value="CsbD"/>
    <property type="match status" value="1"/>
</dbReference>
<comment type="similarity">
    <text evidence="1">Belongs to the UPF0337 (CsbD) family.</text>
</comment>
<dbReference type="SUPFAM" id="SSF69047">
    <property type="entry name" value="Hypothetical protein YjbJ"/>
    <property type="match status" value="1"/>
</dbReference>
<feature type="region of interest" description="Disordered" evidence="2">
    <location>
        <begin position="44"/>
        <end position="63"/>
    </location>
</feature>
<gene>
    <name evidence="4" type="ORF">GCM10010334_55360</name>
</gene>
<organism evidence="4 5">
    <name type="scientific">Streptomyces finlayi</name>
    <dbReference type="NCBI Taxonomy" id="67296"/>
    <lineage>
        <taxon>Bacteria</taxon>
        <taxon>Bacillati</taxon>
        <taxon>Actinomycetota</taxon>
        <taxon>Actinomycetes</taxon>
        <taxon>Kitasatosporales</taxon>
        <taxon>Streptomycetaceae</taxon>
        <taxon>Streptomyces</taxon>
    </lineage>
</organism>
<feature type="compositionally biased region" description="Basic and acidic residues" evidence="2">
    <location>
        <begin position="72"/>
        <end position="88"/>
    </location>
</feature>